<dbReference type="Proteomes" id="UP000254461">
    <property type="component" value="Unassembled WGS sequence"/>
</dbReference>
<evidence type="ECO:0000256" key="3">
    <source>
        <dbReference type="SAM" id="Phobius"/>
    </source>
</evidence>
<sequence>MGFLFNIEIFHGTMSRIISEKETDVFYVYLRGLVVFLLWVVNGNAHYHNEDRILDKSENYILVAPHRTFWDPVYMAFAARPKQFIFMAKKELFTNRLFAWWIKMCGAFPIDRQKPGPDAIRYPVNMLKKSNRSLVMFPSGSRHATDVKGGVAVIAKMAKVNIMPAAYQGPMTLKGLLAGERVDMNFGHAIDVSDIKRMNDEGIEEVARRIQAEFDRLDQEMAPFKSSQRRSMLTYLYRIPLGILLVFILALTMLFSYLASFVWDPDKHRS</sequence>
<dbReference type="Pfam" id="PF01553">
    <property type="entry name" value="Acyltransferase"/>
    <property type="match status" value="1"/>
</dbReference>
<evidence type="ECO:0000313" key="6">
    <source>
        <dbReference type="Proteomes" id="UP000254461"/>
    </source>
</evidence>
<keyword evidence="3" id="KW-0472">Membrane</keyword>
<dbReference type="SMART" id="SM00563">
    <property type="entry name" value="PlsC"/>
    <property type="match status" value="1"/>
</dbReference>
<keyword evidence="2 5" id="KW-0012">Acyltransferase</keyword>
<keyword evidence="1 5" id="KW-0808">Transferase</keyword>
<protein>
    <submittedName>
        <fullName evidence="5">Acyltransferase</fullName>
        <ecNumber evidence="5">2.3.1.-</ecNumber>
    </submittedName>
</protein>
<dbReference type="InterPro" id="IPR002123">
    <property type="entry name" value="Plipid/glycerol_acylTrfase"/>
</dbReference>
<evidence type="ECO:0000256" key="1">
    <source>
        <dbReference type="ARBA" id="ARBA00022679"/>
    </source>
</evidence>
<reference evidence="5 6" key="1">
    <citation type="submission" date="2018-06" db="EMBL/GenBank/DDBJ databases">
        <authorList>
            <consortium name="Pathogen Informatics"/>
            <person name="Doyle S."/>
        </authorList>
    </citation>
    <scope>NUCLEOTIDE SEQUENCE [LARGE SCALE GENOMIC DNA]</scope>
    <source>
        <strain evidence="5 6">NCTC12092</strain>
    </source>
</reference>
<gene>
    <name evidence="5" type="primary">plsC</name>
    <name evidence="5" type="ORF">NCTC12092_00597</name>
</gene>
<proteinExistence type="predicted"/>
<dbReference type="GO" id="GO:0003841">
    <property type="term" value="F:1-acylglycerol-3-phosphate O-acyltransferase activity"/>
    <property type="evidence" value="ECO:0007669"/>
    <property type="project" value="TreeGrafter"/>
</dbReference>
<dbReference type="PANTHER" id="PTHR10434">
    <property type="entry name" value="1-ACYL-SN-GLYCEROL-3-PHOSPHATE ACYLTRANSFERASE"/>
    <property type="match status" value="1"/>
</dbReference>
<feature type="transmembrane region" description="Helical" evidence="3">
    <location>
        <begin position="235"/>
        <end position="263"/>
    </location>
</feature>
<feature type="domain" description="Phospholipid/glycerol acyltransferase" evidence="4">
    <location>
        <begin position="60"/>
        <end position="170"/>
    </location>
</feature>
<evidence type="ECO:0000259" key="4">
    <source>
        <dbReference type="SMART" id="SM00563"/>
    </source>
</evidence>
<dbReference type="EC" id="2.3.1.-" evidence="5"/>
<keyword evidence="3" id="KW-1133">Transmembrane helix</keyword>
<keyword evidence="3" id="KW-0812">Transmembrane</keyword>
<dbReference type="CDD" id="cd07989">
    <property type="entry name" value="LPLAT_AGPAT-like"/>
    <property type="match status" value="1"/>
</dbReference>
<dbReference type="SUPFAM" id="SSF69593">
    <property type="entry name" value="Glycerol-3-phosphate (1)-acyltransferase"/>
    <property type="match status" value="1"/>
</dbReference>
<evidence type="ECO:0000256" key="2">
    <source>
        <dbReference type="ARBA" id="ARBA00023315"/>
    </source>
</evidence>
<evidence type="ECO:0000313" key="5">
    <source>
        <dbReference type="EMBL" id="SUN45655.1"/>
    </source>
</evidence>
<name>A0A380JR93_9STRE</name>
<accession>A0A380JR93</accession>
<dbReference type="GO" id="GO:0006654">
    <property type="term" value="P:phosphatidic acid biosynthetic process"/>
    <property type="evidence" value="ECO:0007669"/>
    <property type="project" value="TreeGrafter"/>
</dbReference>
<organism evidence="5 6">
    <name type="scientific">Streptococcus equi subsp. equi</name>
    <dbReference type="NCBI Taxonomy" id="148942"/>
    <lineage>
        <taxon>Bacteria</taxon>
        <taxon>Bacillati</taxon>
        <taxon>Bacillota</taxon>
        <taxon>Bacilli</taxon>
        <taxon>Lactobacillales</taxon>
        <taxon>Streptococcaceae</taxon>
        <taxon>Streptococcus</taxon>
    </lineage>
</organism>
<dbReference type="PANTHER" id="PTHR10434:SF40">
    <property type="entry name" value="1-ACYL-SN-GLYCEROL-3-PHOSPHATE ACYLTRANSFERASE"/>
    <property type="match status" value="1"/>
</dbReference>
<dbReference type="AlphaFoldDB" id="A0A380JR93"/>
<dbReference type="EMBL" id="UHFF01000002">
    <property type="protein sequence ID" value="SUN45655.1"/>
    <property type="molecule type" value="Genomic_DNA"/>
</dbReference>